<dbReference type="InterPro" id="IPR002347">
    <property type="entry name" value="SDR_fam"/>
</dbReference>
<evidence type="ECO:0000256" key="2">
    <source>
        <dbReference type="ARBA" id="ARBA00023002"/>
    </source>
</evidence>
<evidence type="ECO:0000259" key="4">
    <source>
        <dbReference type="SMART" id="SM00822"/>
    </source>
</evidence>
<reference evidence="5" key="1">
    <citation type="submission" date="2023-07" db="EMBL/GenBank/DDBJ databases">
        <title>Sorghum-associated microbial communities from plants grown in Nebraska, USA.</title>
        <authorList>
            <person name="Schachtman D."/>
        </authorList>
    </citation>
    <scope>NUCLEOTIDE SEQUENCE</scope>
    <source>
        <strain evidence="5">DS1061</strain>
    </source>
</reference>
<dbReference type="Gene3D" id="3.40.50.720">
    <property type="entry name" value="NAD(P)-binding Rossmann-like Domain"/>
    <property type="match status" value="1"/>
</dbReference>
<feature type="domain" description="Ketoreductase" evidence="4">
    <location>
        <begin position="8"/>
        <end position="193"/>
    </location>
</feature>
<comment type="caution">
    <text evidence="5">The sequence shown here is derived from an EMBL/GenBank/DDBJ whole genome shotgun (WGS) entry which is preliminary data.</text>
</comment>
<gene>
    <name evidence="5" type="ORF">J2793_000125</name>
</gene>
<dbReference type="InterPro" id="IPR057326">
    <property type="entry name" value="KR_dom"/>
</dbReference>
<dbReference type="Proteomes" id="UP001229486">
    <property type="component" value="Unassembled WGS sequence"/>
</dbReference>
<sequence>MREGIKGKVVLIVGGAGGIGSAAARALAADGAIVAVADIDEKRSALLVQQIRAEDRDARHYNVDVTRKSDIERVVNTIVADLGKLDVLINSAGVMLIRPMAEVNTEEWETTIDLNLKGTLWGIAAALPVFLRQGFGHVINLGSVHGLKVFSPGGAVHSASKFAIRALSEGLRAEMAQHSIRVTSITPGAIDSGIQNKTTGTDSARILEIYKKAISPTAVARAIVFAIEQPAEVDVNEIVVRPTEQLI</sequence>
<dbReference type="Pfam" id="PF00106">
    <property type="entry name" value="adh_short"/>
    <property type="match status" value="1"/>
</dbReference>
<name>A0AB73I3X7_9BURK</name>
<dbReference type="RefSeq" id="WP_392392410.1">
    <property type="nucleotide sequence ID" value="NZ_JAURTK010000001.1"/>
</dbReference>
<organism evidence="5 6">
    <name type="scientific">Paraburkholderia caledonica</name>
    <dbReference type="NCBI Taxonomy" id="134536"/>
    <lineage>
        <taxon>Bacteria</taxon>
        <taxon>Pseudomonadati</taxon>
        <taxon>Pseudomonadota</taxon>
        <taxon>Betaproteobacteria</taxon>
        <taxon>Burkholderiales</taxon>
        <taxon>Burkholderiaceae</taxon>
        <taxon>Paraburkholderia</taxon>
    </lineage>
</organism>
<evidence type="ECO:0000313" key="5">
    <source>
        <dbReference type="EMBL" id="MDP9644703.1"/>
    </source>
</evidence>
<dbReference type="EMBL" id="JAURTK010000001">
    <property type="protein sequence ID" value="MDP9644703.1"/>
    <property type="molecule type" value="Genomic_DNA"/>
</dbReference>
<dbReference type="PRINTS" id="PR00081">
    <property type="entry name" value="GDHRDH"/>
</dbReference>
<evidence type="ECO:0000313" key="6">
    <source>
        <dbReference type="Proteomes" id="UP001229486"/>
    </source>
</evidence>
<comment type="similarity">
    <text evidence="1 3">Belongs to the short-chain dehydrogenases/reductases (SDR) family.</text>
</comment>
<dbReference type="PANTHER" id="PTHR43115:SF4">
    <property type="entry name" value="DEHYDROGENASE_REDUCTASE SDR FAMILY MEMBER 11"/>
    <property type="match status" value="1"/>
</dbReference>
<dbReference type="PRINTS" id="PR00080">
    <property type="entry name" value="SDRFAMILY"/>
</dbReference>
<dbReference type="SUPFAM" id="SSF51735">
    <property type="entry name" value="NAD(P)-binding Rossmann-fold domains"/>
    <property type="match status" value="1"/>
</dbReference>
<dbReference type="PANTHER" id="PTHR43115">
    <property type="entry name" value="DEHYDROGENASE/REDUCTASE SDR FAMILY MEMBER 11"/>
    <property type="match status" value="1"/>
</dbReference>
<accession>A0AB73I3X7</accession>
<dbReference type="AlphaFoldDB" id="A0AB73I3X7"/>
<dbReference type="SMART" id="SM00822">
    <property type="entry name" value="PKS_KR"/>
    <property type="match status" value="1"/>
</dbReference>
<dbReference type="FunFam" id="3.40.50.720:FF:000047">
    <property type="entry name" value="NADP-dependent L-serine/L-allo-threonine dehydrogenase"/>
    <property type="match status" value="1"/>
</dbReference>
<protein>
    <submittedName>
        <fullName evidence="5">NADP-dependent 3-hydroxy acid dehydrogenase YdfG</fullName>
    </submittedName>
</protein>
<dbReference type="InterPro" id="IPR036291">
    <property type="entry name" value="NAD(P)-bd_dom_sf"/>
</dbReference>
<dbReference type="CDD" id="cd05233">
    <property type="entry name" value="SDR_c"/>
    <property type="match status" value="1"/>
</dbReference>
<proteinExistence type="inferred from homology"/>
<evidence type="ECO:0000256" key="3">
    <source>
        <dbReference type="RuleBase" id="RU000363"/>
    </source>
</evidence>
<evidence type="ECO:0000256" key="1">
    <source>
        <dbReference type="ARBA" id="ARBA00006484"/>
    </source>
</evidence>
<keyword evidence="2" id="KW-0560">Oxidoreductase</keyword>
<dbReference type="GO" id="GO:0016616">
    <property type="term" value="F:oxidoreductase activity, acting on the CH-OH group of donors, NAD or NADP as acceptor"/>
    <property type="evidence" value="ECO:0007669"/>
    <property type="project" value="UniProtKB-ARBA"/>
</dbReference>